<feature type="transmembrane region" description="Helical" evidence="9">
    <location>
        <begin position="135"/>
        <end position="156"/>
    </location>
</feature>
<feature type="domain" description="Histidine kinase/HSP90-like ATPase" evidence="10">
    <location>
        <begin position="279"/>
        <end position="364"/>
    </location>
</feature>
<dbReference type="CDD" id="cd16917">
    <property type="entry name" value="HATPase_UhpB-NarQ-NarX-like"/>
    <property type="match status" value="1"/>
</dbReference>
<proteinExistence type="predicted"/>
<comment type="catalytic activity">
    <reaction evidence="1">
        <text>ATP + protein L-histidine = ADP + protein N-phospho-L-histidine.</text>
        <dbReference type="EC" id="2.7.13.3"/>
    </reaction>
</comment>
<gene>
    <name evidence="12" type="ORF">SAMN05216553_103475</name>
</gene>
<dbReference type="Pfam" id="PF07730">
    <property type="entry name" value="HisKA_3"/>
    <property type="match status" value="1"/>
</dbReference>
<keyword evidence="8" id="KW-0902">Two-component regulatory system</keyword>
<keyword evidence="7" id="KW-0067">ATP-binding</keyword>
<evidence type="ECO:0000256" key="8">
    <source>
        <dbReference type="ARBA" id="ARBA00023012"/>
    </source>
</evidence>
<evidence type="ECO:0000259" key="10">
    <source>
        <dbReference type="Pfam" id="PF02518"/>
    </source>
</evidence>
<dbReference type="InterPro" id="IPR050482">
    <property type="entry name" value="Sensor_HK_TwoCompSys"/>
</dbReference>
<dbReference type="STRING" id="200378.SAMN05216553_103475"/>
<protein>
    <recommendedName>
        <fullName evidence="2">histidine kinase</fullName>
        <ecNumber evidence="2">2.7.13.3</ecNumber>
    </recommendedName>
</protein>
<dbReference type="SUPFAM" id="SSF55874">
    <property type="entry name" value="ATPase domain of HSP90 chaperone/DNA topoisomerase II/histidine kinase"/>
    <property type="match status" value="1"/>
</dbReference>
<dbReference type="InterPro" id="IPR036890">
    <property type="entry name" value="HATPase_C_sf"/>
</dbReference>
<feature type="domain" description="Signal transduction histidine kinase subgroup 3 dimerisation and phosphoacceptor" evidence="11">
    <location>
        <begin position="174"/>
        <end position="238"/>
    </location>
</feature>
<keyword evidence="3" id="KW-0597">Phosphoprotein</keyword>
<evidence type="ECO:0000313" key="12">
    <source>
        <dbReference type="EMBL" id="SDF82934.1"/>
    </source>
</evidence>
<dbReference type="InterPro" id="IPR003594">
    <property type="entry name" value="HATPase_dom"/>
</dbReference>
<dbReference type="Gene3D" id="3.30.565.10">
    <property type="entry name" value="Histidine kinase-like ATPase, C-terminal domain"/>
    <property type="match status" value="1"/>
</dbReference>
<evidence type="ECO:0000313" key="13">
    <source>
        <dbReference type="Proteomes" id="UP000199623"/>
    </source>
</evidence>
<dbReference type="GO" id="GO:0046983">
    <property type="term" value="F:protein dimerization activity"/>
    <property type="evidence" value="ECO:0007669"/>
    <property type="project" value="InterPro"/>
</dbReference>
<dbReference type="PANTHER" id="PTHR24421:SF10">
    <property type="entry name" value="NITRATE_NITRITE SENSOR PROTEIN NARQ"/>
    <property type="match status" value="1"/>
</dbReference>
<dbReference type="Gene3D" id="1.20.5.1930">
    <property type="match status" value="1"/>
</dbReference>
<evidence type="ECO:0000256" key="5">
    <source>
        <dbReference type="ARBA" id="ARBA00022741"/>
    </source>
</evidence>
<feature type="transmembrane region" description="Helical" evidence="9">
    <location>
        <begin position="52"/>
        <end position="67"/>
    </location>
</feature>
<keyword evidence="5" id="KW-0547">Nucleotide-binding</keyword>
<keyword evidence="6 12" id="KW-0418">Kinase</keyword>
<evidence type="ECO:0000256" key="7">
    <source>
        <dbReference type="ARBA" id="ARBA00022840"/>
    </source>
</evidence>
<feature type="transmembrane region" description="Helical" evidence="9">
    <location>
        <begin position="74"/>
        <end position="93"/>
    </location>
</feature>
<dbReference type="Pfam" id="PF02518">
    <property type="entry name" value="HATPase_c"/>
    <property type="match status" value="1"/>
</dbReference>
<dbReference type="OrthoDB" id="227596at2"/>
<dbReference type="Proteomes" id="UP000199623">
    <property type="component" value="Unassembled WGS sequence"/>
</dbReference>
<accession>A0A1G7P9P8</accession>
<sequence length="365" mass="38332">MKIRTSAYVPGRMVGTMRIPWQDFALTTALLFAGLGGTTVAARLQGADPLDAPAYLLVTLAAAGLLLRSVRPVWTVAVTTAAIALYLGLGYPYGPVLLSGAAAVYAVATYAAVELAAVAALVYSLAVLVSWDGGIVSWFTWSAGWILLPGVAGVLMKVRRKSVVDSREKAVISERLRLAQEVHDVVGHGLSVIAMQAGVALYVLDRDPAKARVSLEAIRDTAKESLEGLRSELDTLRGSAPLTPAIGLADLPALAARMREAGLEVSTEVEDAGLPENHQLAVYRIVQESLTNVLRHSSPGVTASVRVYTVRGELVVHVTDTGTPGAFTEGHGITGMRSRAEALGGTLEVDASHGFAVIARIPLPS</sequence>
<dbReference type="EC" id="2.7.13.3" evidence="2"/>
<evidence type="ECO:0000256" key="9">
    <source>
        <dbReference type="SAM" id="Phobius"/>
    </source>
</evidence>
<dbReference type="GO" id="GO:0000155">
    <property type="term" value="F:phosphorelay sensor kinase activity"/>
    <property type="evidence" value="ECO:0007669"/>
    <property type="project" value="InterPro"/>
</dbReference>
<dbReference type="PANTHER" id="PTHR24421">
    <property type="entry name" value="NITRATE/NITRITE SENSOR PROTEIN NARX-RELATED"/>
    <property type="match status" value="1"/>
</dbReference>
<dbReference type="AlphaFoldDB" id="A0A1G7P9P8"/>
<reference evidence="13" key="1">
    <citation type="submission" date="2016-10" db="EMBL/GenBank/DDBJ databases">
        <authorList>
            <person name="Varghese N."/>
            <person name="Submissions S."/>
        </authorList>
    </citation>
    <scope>NUCLEOTIDE SEQUENCE [LARGE SCALE GENOMIC DNA]</scope>
    <source>
        <strain evidence="13">CGMCC 4.3506</strain>
    </source>
</reference>
<keyword evidence="9" id="KW-0472">Membrane</keyword>
<feature type="transmembrane region" description="Helical" evidence="9">
    <location>
        <begin position="105"/>
        <end position="128"/>
    </location>
</feature>
<evidence type="ECO:0000256" key="4">
    <source>
        <dbReference type="ARBA" id="ARBA00022679"/>
    </source>
</evidence>
<name>A0A1G7P9P8_9PSEU</name>
<keyword evidence="9" id="KW-0812">Transmembrane</keyword>
<organism evidence="12 13">
    <name type="scientific">Lentzea fradiae</name>
    <dbReference type="NCBI Taxonomy" id="200378"/>
    <lineage>
        <taxon>Bacteria</taxon>
        <taxon>Bacillati</taxon>
        <taxon>Actinomycetota</taxon>
        <taxon>Actinomycetes</taxon>
        <taxon>Pseudonocardiales</taxon>
        <taxon>Pseudonocardiaceae</taxon>
        <taxon>Lentzea</taxon>
    </lineage>
</organism>
<keyword evidence="13" id="KW-1185">Reference proteome</keyword>
<evidence type="ECO:0000256" key="3">
    <source>
        <dbReference type="ARBA" id="ARBA00022553"/>
    </source>
</evidence>
<dbReference type="InterPro" id="IPR011712">
    <property type="entry name" value="Sig_transdc_His_kin_sub3_dim/P"/>
</dbReference>
<evidence type="ECO:0000259" key="11">
    <source>
        <dbReference type="Pfam" id="PF07730"/>
    </source>
</evidence>
<evidence type="ECO:0000256" key="2">
    <source>
        <dbReference type="ARBA" id="ARBA00012438"/>
    </source>
</evidence>
<evidence type="ECO:0000256" key="6">
    <source>
        <dbReference type="ARBA" id="ARBA00022777"/>
    </source>
</evidence>
<keyword evidence="4" id="KW-0808">Transferase</keyword>
<dbReference type="GO" id="GO:0005524">
    <property type="term" value="F:ATP binding"/>
    <property type="evidence" value="ECO:0007669"/>
    <property type="project" value="UniProtKB-KW"/>
</dbReference>
<dbReference type="EMBL" id="FNCC01000003">
    <property type="protein sequence ID" value="SDF82934.1"/>
    <property type="molecule type" value="Genomic_DNA"/>
</dbReference>
<evidence type="ECO:0000256" key="1">
    <source>
        <dbReference type="ARBA" id="ARBA00000085"/>
    </source>
</evidence>
<keyword evidence="9" id="KW-1133">Transmembrane helix</keyword>
<dbReference type="GO" id="GO:0016020">
    <property type="term" value="C:membrane"/>
    <property type="evidence" value="ECO:0007669"/>
    <property type="project" value="InterPro"/>
</dbReference>